<gene>
    <name evidence="2" type="ORF">Vafri_7667</name>
</gene>
<keyword evidence="3" id="KW-1185">Reference proteome</keyword>
<sequence>GVAASAAPGAIPYSLQRNTSTTGLADFAGEMGGTATPDRLHSPPLPSMPPLRMAPGQPPPLYRSRFSTRAVSIKVNDHSPAARAAAPLLASAATRVALHLLTAAAGVAPPAPSASAPGGRSPTAPPTPALV</sequence>
<feature type="compositionally biased region" description="Low complexity" evidence="1">
    <location>
        <begin position="108"/>
        <end position="122"/>
    </location>
</feature>
<dbReference type="Proteomes" id="UP000747399">
    <property type="component" value="Unassembled WGS sequence"/>
</dbReference>
<feature type="non-terminal residue" evidence="2">
    <location>
        <position position="1"/>
    </location>
</feature>
<dbReference type="EMBL" id="BNCO01000011">
    <property type="protein sequence ID" value="GIL51825.1"/>
    <property type="molecule type" value="Genomic_DNA"/>
</dbReference>
<feature type="region of interest" description="Disordered" evidence="1">
    <location>
        <begin position="108"/>
        <end position="131"/>
    </location>
</feature>
<evidence type="ECO:0000256" key="1">
    <source>
        <dbReference type="SAM" id="MobiDB-lite"/>
    </source>
</evidence>
<evidence type="ECO:0000313" key="3">
    <source>
        <dbReference type="Proteomes" id="UP000747399"/>
    </source>
</evidence>
<protein>
    <submittedName>
        <fullName evidence="2">Uncharacterized protein</fullName>
    </submittedName>
</protein>
<proteinExistence type="predicted"/>
<evidence type="ECO:0000313" key="2">
    <source>
        <dbReference type="EMBL" id="GIL51825.1"/>
    </source>
</evidence>
<comment type="caution">
    <text evidence="2">The sequence shown here is derived from an EMBL/GenBank/DDBJ whole genome shotgun (WGS) entry which is preliminary data.</text>
</comment>
<name>A0A8J4B128_9CHLO</name>
<organism evidence="2 3">
    <name type="scientific">Volvox africanus</name>
    <dbReference type="NCBI Taxonomy" id="51714"/>
    <lineage>
        <taxon>Eukaryota</taxon>
        <taxon>Viridiplantae</taxon>
        <taxon>Chlorophyta</taxon>
        <taxon>core chlorophytes</taxon>
        <taxon>Chlorophyceae</taxon>
        <taxon>CS clade</taxon>
        <taxon>Chlamydomonadales</taxon>
        <taxon>Volvocaceae</taxon>
        <taxon>Volvox</taxon>
    </lineage>
</organism>
<feature type="non-terminal residue" evidence="2">
    <location>
        <position position="131"/>
    </location>
</feature>
<accession>A0A8J4B128</accession>
<dbReference type="AlphaFoldDB" id="A0A8J4B128"/>
<reference evidence="2" key="1">
    <citation type="journal article" date="2021" name="Proc. Natl. Acad. Sci. U.S.A.">
        <title>Three genomes in the algal genus Volvox reveal the fate of a haploid sex-determining region after a transition to homothallism.</title>
        <authorList>
            <person name="Yamamoto K."/>
            <person name="Hamaji T."/>
            <person name="Kawai-Toyooka H."/>
            <person name="Matsuzaki R."/>
            <person name="Takahashi F."/>
            <person name="Nishimura Y."/>
            <person name="Kawachi M."/>
            <person name="Noguchi H."/>
            <person name="Minakuchi Y."/>
            <person name="Umen J.G."/>
            <person name="Toyoda A."/>
            <person name="Nozaki H."/>
        </authorList>
    </citation>
    <scope>NUCLEOTIDE SEQUENCE</scope>
    <source>
        <strain evidence="2">NIES-3780</strain>
    </source>
</reference>
<feature type="region of interest" description="Disordered" evidence="1">
    <location>
        <begin position="24"/>
        <end position="63"/>
    </location>
</feature>